<protein>
    <recommendedName>
        <fullName evidence="4">Lipoprotein</fullName>
    </recommendedName>
</protein>
<dbReference type="Proteomes" id="UP000824123">
    <property type="component" value="Unassembled WGS sequence"/>
</dbReference>
<evidence type="ECO:0000256" key="1">
    <source>
        <dbReference type="SAM" id="SignalP"/>
    </source>
</evidence>
<feature type="chain" id="PRO_5038394813" description="Lipoprotein" evidence="1">
    <location>
        <begin position="25"/>
        <end position="253"/>
    </location>
</feature>
<reference evidence="2" key="1">
    <citation type="submission" date="2020-10" db="EMBL/GenBank/DDBJ databases">
        <authorList>
            <person name="Gilroy R."/>
        </authorList>
    </citation>
    <scope>NUCLEOTIDE SEQUENCE</scope>
    <source>
        <strain evidence="2">ChiSxjej2B14-8506</strain>
    </source>
</reference>
<dbReference type="AlphaFoldDB" id="A0A9D1LSC6"/>
<evidence type="ECO:0008006" key="4">
    <source>
        <dbReference type="Google" id="ProtNLM"/>
    </source>
</evidence>
<comment type="caution">
    <text evidence="2">The sequence shown here is derived from an EMBL/GenBank/DDBJ whole genome shotgun (WGS) entry which is preliminary data.</text>
</comment>
<feature type="signal peptide" evidence="1">
    <location>
        <begin position="1"/>
        <end position="24"/>
    </location>
</feature>
<keyword evidence="1" id="KW-0732">Signal</keyword>
<reference evidence="2" key="2">
    <citation type="journal article" date="2021" name="PeerJ">
        <title>Extensive microbial diversity within the chicken gut microbiome revealed by metagenomics and culture.</title>
        <authorList>
            <person name="Gilroy R."/>
            <person name="Ravi A."/>
            <person name="Getino M."/>
            <person name="Pursley I."/>
            <person name="Horton D.L."/>
            <person name="Alikhan N.F."/>
            <person name="Baker D."/>
            <person name="Gharbi K."/>
            <person name="Hall N."/>
            <person name="Watson M."/>
            <person name="Adriaenssens E.M."/>
            <person name="Foster-Nyarko E."/>
            <person name="Jarju S."/>
            <person name="Secka A."/>
            <person name="Antonio M."/>
            <person name="Oren A."/>
            <person name="Chaudhuri R.R."/>
            <person name="La Ragione R."/>
            <person name="Hildebrand F."/>
            <person name="Pallen M.J."/>
        </authorList>
    </citation>
    <scope>NUCLEOTIDE SEQUENCE</scope>
    <source>
        <strain evidence="2">ChiSxjej2B14-8506</strain>
    </source>
</reference>
<evidence type="ECO:0000313" key="3">
    <source>
        <dbReference type="Proteomes" id="UP000824123"/>
    </source>
</evidence>
<proteinExistence type="predicted"/>
<evidence type="ECO:0000313" key="2">
    <source>
        <dbReference type="EMBL" id="HIU47124.1"/>
    </source>
</evidence>
<dbReference type="PROSITE" id="PS51257">
    <property type="entry name" value="PROKAR_LIPOPROTEIN"/>
    <property type="match status" value="1"/>
</dbReference>
<gene>
    <name evidence="2" type="ORF">IAC59_07680</name>
</gene>
<name>A0A9D1LSC6_9FIRM</name>
<organism evidence="2 3">
    <name type="scientific">Candidatus Fimadaptatus faecigallinarum</name>
    <dbReference type="NCBI Taxonomy" id="2840814"/>
    <lineage>
        <taxon>Bacteria</taxon>
        <taxon>Bacillati</taxon>
        <taxon>Bacillota</taxon>
        <taxon>Clostridia</taxon>
        <taxon>Eubacteriales</taxon>
        <taxon>Candidatus Fimadaptatus</taxon>
    </lineage>
</organism>
<sequence length="253" mass="27126">MRNIKRIAALMAALVLALALSACGGESAPDKYSLSGPGIELDSFTKVVGERGYSGGSTSETQVTASYTGVTNVQEDLNKYREYLSTQGFVDYFGMEDVRAAMVLRRGDDALVFSANNESDTLNLTLNWVNGLELCFGNTQYVSGTSLAILPSNELVIFDYPVLSEQISTQAQVDQLILDGVNQMIQYAAEQANGQTYKLVGNYELTSKLASNVTVNLTGTLTVGDAEQTLTSSITLTNLLEAPEAQYAPVAAQ</sequence>
<accession>A0A9D1LSC6</accession>
<dbReference type="EMBL" id="DVNK01000049">
    <property type="protein sequence ID" value="HIU47124.1"/>
    <property type="molecule type" value="Genomic_DNA"/>
</dbReference>